<evidence type="ECO:0000313" key="2">
    <source>
        <dbReference type="Proteomes" id="UP000566071"/>
    </source>
</evidence>
<comment type="caution">
    <text evidence="1">The sequence shown here is derived from an EMBL/GenBank/DDBJ whole genome shotgun (WGS) entry which is preliminary data.</text>
</comment>
<protein>
    <submittedName>
        <fullName evidence="1">Uncharacterized protein</fullName>
    </submittedName>
</protein>
<reference evidence="1 2" key="1">
    <citation type="submission" date="2020-05" db="EMBL/GenBank/DDBJ databases">
        <authorList>
            <person name="Khan S.A."/>
            <person name="Jeon C.O."/>
            <person name="Chun B.H."/>
        </authorList>
    </citation>
    <scope>NUCLEOTIDE SEQUENCE [LARGE SCALE GENOMIC DNA]</scope>
    <source>
        <strain evidence="1 2">S1162</strain>
    </source>
</reference>
<keyword evidence="2" id="KW-1185">Reference proteome</keyword>
<sequence length="280" mass="30849">MYTAHPRVSTARHLAHAGIDIAANIGCFRIISTVSGGLRALEPASSHSHAHRVCAALLFDVDTVALSRVVSLYASATVSPTDSSCYLIGTSRGVIYYSYKVQLNQPDISVSKKLFPSGVVRFTLFKGKTPLNERAVFIDNHDELNIGIKPNKTTYKKRDSVSLSIEVKDKGGFPVQGNFSLTVTDDSQVRADSIGNYSINTSILLNADLKGNIEGPGYYINRKDKQAWQALDNLMLTQGWTGYTWADVFTPKPVKFLAEKEFKITGRVSNLLISLFQIQR</sequence>
<dbReference type="RefSeq" id="WP_175270043.1">
    <property type="nucleotide sequence ID" value="NZ_JABFCR010000043.1"/>
</dbReference>
<organism evidence="1 2">
    <name type="scientific">Mucilaginibacter humi</name>
    <dbReference type="NCBI Taxonomy" id="2732510"/>
    <lineage>
        <taxon>Bacteria</taxon>
        <taxon>Pseudomonadati</taxon>
        <taxon>Bacteroidota</taxon>
        <taxon>Sphingobacteriia</taxon>
        <taxon>Sphingobacteriales</taxon>
        <taxon>Sphingobacteriaceae</taxon>
        <taxon>Mucilaginibacter</taxon>
    </lineage>
</organism>
<dbReference type="Proteomes" id="UP000566071">
    <property type="component" value="Unassembled WGS sequence"/>
</dbReference>
<accession>A0ABX1W2F3</accession>
<evidence type="ECO:0000313" key="1">
    <source>
        <dbReference type="EMBL" id="NNU34363.1"/>
    </source>
</evidence>
<name>A0ABX1W2F3_9SPHI</name>
<gene>
    <name evidence="1" type="ORF">HK413_09835</name>
</gene>
<proteinExistence type="predicted"/>
<dbReference type="EMBL" id="JABFCR010000043">
    <property type="protein sequence ID" value="NNU34363.1"/>
    <property type="molecule type" value="Genomic_DNA"/>
</dbReference>